<dbReference type="VEuPathDB" id="VectorBase:BGLB039901"/>
<organism evidence="1 2">
    <name type="scientific">Biomphalaria glabrata</name>
    <name type="common">Bloodfluke planorb</name>
    <name type="synonym">Freshwater snail</name>
    <dbReference type="NCBI Taxonomy" id="6526"/>
    <lineage>
        <taxon>Eukaryota</taxon>
        <taxon>Metazoa</taxon>
        <taxon>Spiralia</taxon>
        <taxon>Lophotrochozoa</taxon>
        <taxon>Mollusca</taxon>
        <taxon>Gastropoda</taxon>
        <taxon>Heterobranchia</taxon>
        <taxon>Euthyneura</taxon>
        <taxon>Panpulmonata</taxon>
        <taxon>Hygrophila</taxon>
        <taxon>Lymnaeoidea</taxon>
        <taxon>Planorbidae</taxon>
        <taxon>Biomphalaria</taxon>
    </lineage>
</organism>
<evidence type="ECO:0000313" key="1">
    <source>
        <dbReference type="EnsemblMetazoa" id="BGLB039901-PA"/>
    </source>
</evidence>
<dbReference type="Proteomes" id="UP000076420">
    <property type="component" value="Unassembled WGS sequence"/>
</dbReference>
<proteinExistence type="predicted"/>
<protein>
    <submittedName>
        <fullName evidence="1">Uncharacterized protein</fullName>
    </submittedName>
</protein>
<sequence length="152" mass="17296">MMADTSHDATLALSYTLKQLKDEMDETNLFAQQSKEQDLKVSNIKIEKFEGEKSDLCRQQSESCPFAQTSDSNFGHQESTVKQEIEMNYFTTSNRPWTFASKLLEVSMKADNSLCPVPIILPGHVTEMSVSQVNINFLEQDKKNSYLLLISF</sequence>
<name>A0A2C9M8V4_BIOGL</name>
<dbReference type="EnsemblMetazoa" id="BGLB039901-RB">
    <property type="protein sequence ID" value="BGLB039901-PB"/>
    <property type="gene ID" value="BGLB039901"/>
</dbReference>
<dbReference type="OrthoDB" id="6591996at2759"/>
<accession>A0A2C9M8V4</accession>
<gene>
    <name evidence="1" type="primary">106064584</name>
</gene>
<evidence type="ECO:0000313" key="2">
    <source>
        <dbReference type="Proteomes" id="UP000076420"/>
    </source>
</evidence>
<reference evidence="1" key="1">
    <citation type="submission" date="2020-05" db="UniProtKB">
        <authorList>
            <consortium name="EnsemblMetazoa"/>
        </authorList>
    </citation>
    <scope>IDENTIFICATION</scope>
    <source>
        <strain evidence="1">BB02</strain>
    </source>
</reference>
<dbReference type="KEGG" id="bgt:106064584"/>
<dbReference type="AlphaFoldDB" id="A0A2C9M8V4"/>
<dbReference type="VEuPathDB" id="VectorBase:BGLAX_051055"/>
<dbReference type="EnsemblMetazoa" id="BGLB039901-RA">
    <property type="protein sequence ID" value="BGLB039901-PA"/>
    <property type="gene ID" value="BGLB039901"/>
</dbReference>